<proteinExistence type="predicted"/>
<keyword evidence="5 6" id="KW-0472">Membrane</keyword>
<evidence type="ECO:0000256" key="3">
    <source>
        <dbReference type="ARBA" id="ARBA00022692"/>
    </source>
</evidence>
<dbReference type="Pfam" id="PF01943">
    <property type="entry name" value="Polysacc_synt"/>
    <property type="match status" value="1"/>
</dbReference>
<dbReference type="EMBL" id="CP099490">
    <property type="protein sequence ID" value="USQ76115.1"/>
    <property type="molecule type" value="Genomic_DNA"/>
</dbReference>
<keyword evidence="3 6" id="KW-0812">Transmembrane</keyword>
<feature type="transmembrane region" description="Helical" evidence="6">
    <location>
        <begin position="300"/>
        <end position="321"/>
    </location>
</feature>
<dbReference type="Proteomes" id="UP001056535">
    <property type="component" value="Chromosome"/>
</dbReference>
<sequence length="429" mass="44688">MSPSRLDRGFARNAGALLLGQAVRVPITAVYFVVATRALGVESFGRLAAVTALIMIAAPFSALGSGALIVKYGAIQPETTGRWLGAGLTMSVIGATVVGMLLLVFSPVLIPVGTELAVVGGLVLAEFVCARAADLASSVFVAREQMHITAFCQVLLPALRLLAVGLLLLSSSPVSLRAWVAALVLSSSLSGAICLALAVRAVGRPRFGLAPFRGRWREAALFSVGIGVQVAHNDIDKVMLGRLDDPAGVGVYAAAYRVVDTAWLPMRAVLGAAWPRLFRHARGGPGELLPFVRKVARPSLLYSTAVVIVMVTAAGVLVPLLGQSYAASVPLLRVLAVVVLLRCLHYLPADVLTGMGRQGVRTVIQVAVLAANIGLNLWLIPTYGVWGAAWATLVCEGALAVALWTALIVVLRRLRGEPVTPGGATGAAP</sequence>
<feature type="transmembrane region" description="Helical" evidence="6">
    <location>
        <begin position="82"/>
        <end position="110"/>
    </location>
</feature>
<feature type="transmembrane region" description="Helical" evidence="6">
    <location>
        <begin position="176"/>
        <end position="199"/>
    </location>
</feature>
<keyword evidence="4 6" id="KW-1133">Transmembrane helix</keyword>
<keyword evidence="2" id="KW-1003">Cell membrane</keyword>
<evidence type="ECO:0000256" key="2">
    <source>
        <dbReference type="ARBA" id="ARBA00022475"/>
    </source>
</evidence>
<dbReference type="InterPro" id="IPR050833">
    <property type="entry name" value="Poly_Biosynth_Transport"/>
</dbReference>
<feature type="transmembrane region" description="Helical" evidence="6">
    <location>
        <begin position="386"/>
        <end position="411"/>
    </location>
</feature>
<evidence type="ECO:0000256" key="4">
    <source>
        <dbReference type="ARBA" id="ARBA00022989"/>
    </source>
</evidence>
<organism evidence="7 8">
    <name type="scientific">Ornithinimicrobium cryptoxanthini</name>
    <dbReference type="NCBI Taxonomy" id="2934161"/>
    <lineage>
        <taxon>Bacteria</taxon>
        <taxon>Bacillati</taxon>
        <taxon>Actinomycetota</taxon>
        <taxon>Actinomycetes</taxon>
        <taxon>Micrococcales</taxon>
        <taxon>Ornithinimicrobiaceae</taxon>
        <taxon>Ornithinimicrobium</taxon>
    </lineage>
</organism>
<feature type="transmembrane region" description="Helical" evidence="6">
    <location>
        <begin position="116"/>
        <end position="136"/>
    </location>
</feature>
<dbReference type="PANTHER" id="PTHR30250:SF11">
    <property type="entry name" value="O-ANTIGEN TRANSPORTER-RELATED"/>
    <property type="match status" value="1"/>
</dbReference>
<keyword evidence="8" id="KW-1185">Reference proteome</keyword>
<evidence type="ECO:0000256" key="1">
    <source>
        <dbReference type="ARBA" id="ARBA00004651"/>
    </source>
</evidence>
<reference evidence="7" key="1">
    <citation type="submission" date="2022-06" db="EMBL/GenBank/DDBJ databases">
        <title>Ornithinimicrobium JY.X270.</title>
        <authorList>
            <person name="Huang Y."/>
        </authorList>
    </citation>
    <scope>NUCLEOTIDE SEQUENCE</scope>
    <source>
        <strain evidence="7">JY.X270</strain>
    </source>
</reference>
<evidence type="ECO:0000256" key="6">
    <source>
        <dbReference type="SAM" id="Phobius"/>
    </source>
</evidence>
<accession>A0ABY4YIN2</accession>
<feature type="transmembrane region" description="Helical" evidence="6">
    <location>
        <begin position="148"/>
        <end position="170"/>
    </location>
</feature>
<dbReference type="InterPro" id="IPR002797">
    <property type="entry name" value="Polysacc_synth"/>
</dbReference>
<name>A0ABY4YIN2_9MICO</name>
<feature type="transmembrane region" description="Helical" evidence="6">
    <location>
        <begin position="47"/>
        <end position="70"/>
    </location>
</feature>
<evidence type="ECO:0000256" key="5">
    <source>
        <dbReference type="ARBA" id="ARBA00023136"/>
    </source>
</evidence>
<comment type="subcellular location">
    <subcellularLocation>
        <location evidence="1">Cell membrane</location>
        <topology evidence="1">Multi-pass membrane protein</topology>
    </subcellularLocation>
</comment>
<dbReference type="PANTHER" id="PTHR30250">
    <property type="entry name" value="PST FAMILY PREDICTED COLANIC ACID TRANSPORTER"/>
    <property type="match status" value="1"/>
</dbReference>
<feature type="transmembrane region" description="Helical" evidence="6">
    <location>
        <begin position="14"/>
        <end position="35"/>
    </location>
</feature>
<feature type="transmembrane region" description="Helical" evidence="6">
    <location>
        <begin position="327"/>
        <end position="347"/>
    </location>
</feature>
<dbReference type="RefSeq" id="WP_252620810.1">
    <property type="nucleotide sequence ID" value="NZ_CP099490.1"/>
</dbReference>
<protein>
    <submittedName>
        <fullName evidence="7">Oligosaccharide flippase family protein</fullName>
    </submittedName>
</protein>
<evidence type="ECO:0000313" key="7">
    <source>
        <dbReference type="EMBL" id="USQ76115.1"/>
    </source>
</evidence>
<feature type="transmembrane region" description="Helical" evidence="6">
    <location>
        <begin position="359"/>
        <end position="380"/>
    </location>
</feature>
<gene>
    <name evidence="7" type="ORF">NF557_16235</name>
</gene>
<evidence type="ECO:0000313" key="8">
    <source>
        <dbReference type="Proteomes" id="UP001056535"/>
    </source>
</evidence>